<dbReference type="Pfam" id="PF07669">
    <property type="entry name" value="Eco57I"/>
    <property type="match status" value="1"/>
</dbReference>
<reference evidence="9" key="1">
    <citation type="submission" date="2016-10" db="EMBL/GenBank/DDBJ databases">
        <authorList>
            <person name="Varghese N."/>
            <person name="Submissions S."/>
        </authorList>
    </citation>
    <scope>NUCLEOTIDE SEQUENCE [LARGE SCALE GENOMIC DNA]</scope>
    <source>
        <strain evidence="9">IBRC-M 10043</strain>
    </source>
</reference>
<feature type="region of interest" description="Disordered" evidence="6">
    <location>
        <begin position="1"/>
        <end position="21"/>
    </location>
</feature>
<dbReference type="GO" id="GO:0032259">
    <property type="term" value="P:methylation"/>
    <property type="evidence" value="ECO:0007669"/>
    <property type="project" value="UniProtKB-KW"/>
</dbReference>
<feature type="region of interest" description="Disordered" evidence="6">
    <location>
        <begin position="593"/>
        <end position="616"/>
    </location>
</feature>
<dbReference type="EC" id="2.1.1.72" evidence="1"/>
<dbReference type="PANTHER" id="PTHR33841:SF1">
    <property type="entry name" value="DNA METHYLTRANSFERASE A"/>
    <property type="match status" value="1"/>
</dbReference>
<evidence type="ECO:0000256" key="4">
    <source>
        <dbReference type="ARBA" id="ARBA00022691"/>
    </source>
</evidence>
<dbReference type="GO" id="GO:0003676">
    <property type="term" value="F:nucleic acid binding"/>
    <property type="evidence" value="ECO:0007669"/>
    <property type="project" value="InterPro"/>
</dbReference>
<organism evidence="8 9">
    <name type="scientific">Halorientalis persicus</name>
    <dbReference type="NCBI Taxonomy" id="1367881"/>
    <lineage>
        <taxon>Archaea</taxon>
        <taxon>Methanobacteriati</taxon>
        <taxon>Methanobacteriota</taxon>
        <taxon>Stenosarchaea group</taxon>
        <taxon>Halobacteria</taxon>
        <taxon>Halobacteriales</taxon>
        <taxon>Haloarculaceae</taxon>
        <taxon>Halorientalis</taxon>
    </lineage>
</organism>
<dbReference type="Gene3D" id="3.40.50.150">
    <property type="entry name" value="Vaccinia Virus protein VP39"/>
    <property type="match status" value="2"/>
</dbReference>
<dbReference type="InterPro" id="IPR029063">
    <property type="entry name" value="SAM-dependent_MTases_sf"/>
</dbReference>
<evidence type="ECO:0000259" key="7">
    <source>
        <dbReference type="Pfam" id="PF07669"/>
    </source>
</evidence>
<keyword evidence="4" id="KW-0949">S-adenosyl-L-methionine</keyword>
<dbReference type="SUPFAM" id="SSF53335">
    <property type="entry name" value="S-adenosyl-L-methionine-dependent methyltransferases"/>
    <property type="match status" value="1"/>
</dbReference>
<keyword evidence="3" id="KW-0808">Transferase</keyword>
<dbReference type="GO" id="GO:0006304">
    <property type="term" value="P:DNA modification"/>
    <property type="evidence" value="ECO:0007669"/>
    <property type="project" value="InterPro"/>
</dbReference>
<dbReference type="EMBL" id="FOCX01000043">
    <property type="protein sequence ID" value="SEP19608.1"/>
    <property type="molecule type" value="Genomic_DNA"/>
</dbReference>
<feature type="compositionally biased region" description="Polar residues" evidence="6">
    <location>
        <begin position="1"/>
        <end position="10"/>
    </location>
</feature>
<dbReference type="PROSITE" id="PS00092">
    <property type="entry name" value="N6_MTASE"/>
    <property type="match status" value="1"/>
</dbReference>
<dbReference type="AlphaFoldDB" id="A0A1H8VXD9"/>
<gene>
    <name evidence="8" type="ORF">SAMN05216388_10438</name>
</gene>
<dbReference type="InterPro" id="IPR002052">
    <property type="entry name" value="DNA_methylase_N6_adenine_CS"/>
</dbReference>
<evidence type="ECO:0000256" key="3">
    <source>
        <dbReference type="ARBA" id="ARBA00022679"/>
    </source>
</evidence>
<sequence length="1213" mass="138576">MTMTDTTNYPRTLDATPQGDGTDGYGYEYLANAGYFEEPTSDTLTYDSNHDVKYRFSIEGSVRIAYFEFPMDDVPQDTPKKIAQELKRRTRLQYFWFFDPKTNRVQVFRASRGNFQFIYNPDIHTGTTAESKLDKLEQVSEDINVLFDYKDVVDRFYRELWDHRSDLASSLTTESGYTLSKQEELLSAQRIIDRLIFLYFLVERGVVIPVNDSKEMVPGKTDRVFNTLVDEHDDFWTLLRTVFFDRLNSRDADDVKFTGSYWLNVPYLNGGLFQPEDLTTTDGTTVSEGEELVVEDFDWEALISELNEYNWLLDGLEGTDEDESDTVGNLTPAVLGYIYEKFVISVSKVGDDVRLSDLDPSERNDLLSEGNSEVGAYYTGEDITDFKARRALWEGLLEKIDEDLNEGKEPRALNPDDLYRPGENQIESIESDQKDGFDVLYEEYETSPEVLEYLDSKLQELKVCDPAVGSGSFALAVANTLFEWRSMCRPNTDEYVLRRQIIAQNIFGVDILEGATEICKLRLWLWLISATPVDTTEGATVDERDEIPPLPDITFNIRTGNSLLGFTETAAVTGEQHTLGSSTMEDQLRQYGEDVRDYRESSDPEKETKRDLERRHDDLKEDLDEWYAGAQSDSNNNRLTMADHVDDVSAAWDSLNAAPQSSTTLSIKIPDGIPESIDGYLESQGFTTYKYKARLDSPALNKQGVEKIFNQLREHFSDPDDWSVLIEREYAGQDFREDKLDACHWPLEFPLVFMKYGGFDVIISNPPYGASIGTEEEPLLKSDVNYECQGASDSCEWFYERALDLVHKQGAISYIVNKSIAFYSSWSDIRRKIISETEFKHIYNVGLGFVGVDLETVAIIHTLDEDTTNQTPTVHRSRDLRSTTANQPEFVGWASQSAMKESETIILHPFTEEDDRIVSDFESCTDFTEYWHQRPFRGVYILGDDQKNIVEGETPFIDDNPALQRYHLDSDGVRYIDLDNLTESNRKSAEKTRQPRLLFKVLRGSRVVVYMDETGRFASTGDIVNAPVETTDSPYTMSSLFAVLNCPVVSYYVHRMVYNESTETARNLDAPYIENIPIPPISDERSETLSAVANYTLFLNQYCSDSSPENGANELAEFFVRLADALTTSLYFDLQDDTAEMWDTLEGNIQNINYTQWADDRFSTGPYPEAETERIYDIVMGVYSSINTSKMRNLISDVENSPIARRIDEVLNR</sequence>
<dbReference type="InterPro" id="IPR011639">
    <property type="entry name" value="MethylTrfase_TaqI-like_dom"/>
</dbReference>
<name>A0A1H8VXD9_9EURY</name>
<evidence type="ECO:0000313" key="8">
    <source>
        <dbReference type="EMBL" id="SEP19608.1"/>
    </source>
</evidence>
<evidence type="ECO:0000256" key="6">
    <source>
        <dbReference type="SAM" id="MobiDB-lite"/>
    </source>
</evidence>
<proteinExistence type="predicted"/>
<keyword evidence="2" id="KW-0489">Methyltransferase</keyword>
<dbReference type="GO" id="GO:0009007">
    <property type="term" value="F:site-specific DNA-methyltransferase (adenine-specific) activity"/>
    <property type="evidence" value="ECO:0007669"/>
    <property type="project" value="UniProtKB-EC"/>
</dbReference>
<evidence type="ECO:0000313" key="9">
    <source>
        <dbReference type="Proteomes" id="UP000198775"/>
    </source>
</evidence>
<dbReference type="InterPro" id="IPR050953">
    <property type="entry name" value="N4_N6_ade-DNA_methylase"/>
</dbReference>
<keyword evidence="9" id="KW-1185">Reference proteome</keyword>
<comment type="catalytic activity">
    <reaction evidence="5">
        <text>a 2'-deoxyadenosine in DNA + S-adenosyl-L-methionine = an N(6)-methyl-2'-deoxyadenosine in DNA + S-adenosyl-L-homocysteine + H(+)</text>
        <dbReference type="Rhea" id="RHEA:15197"/>
        <dbReference type="Rhea" id="RHEA-COMP:12418"/>
        <dbReference type="Rhea" id="RHEA-COMP:12419"/>
        <dbReference type="ChEBI" id="CHEBI:15378"/>
        <dbReference type="ChEBI" id="CHEBI:57856"/>
        <dbReference type="ChEBI" id="CHEBI:59789"/>
        <dbReference type="ChEBI" id="CHEBI:90615"/>
        <dbReference type="ChEBI" id="CHEBI:90616"/>
        <dbReference type="EC" id="2.1.1.72"/>
    </reaction>
</comment>
<protein>
    <recommendedName>
        <fullName evidence="1">site-specific DNA-methyltransferase (adenine-specific)</fullName>
        <ecNumber evidence="1">2.1.1.72</ecNumber>
    </recommendedName>
</protein>
<dbReference type="PANTHER" id="PTHR33841">
    <property type="entry name" value="DNA METHYLTRANSFERASE YEEA-RELATED"/>
    <property type="match status" value="1"/>
</dbReference>
<accession>A0A1H8VXD9</accession>
<evidence type="ECO:0000256" key="1">
    <source>
        <dbReference type="ARBA" id="ARBA00011900"/>
    </source>
</evidence>
<feature type="domain" description="Type II methyltransferase M.TaqI-like" evidence="7">
    <location>
        <begin position="504"/>
        <end position="845"/>
    </location>
</feature>
<evidence type="ECO:0000256" key="5">
    <source>
        <dbReference type="ARBA" id="ARBA00047942"/>
    </source>
</evidence>
<dbReference type="Proteomes" id="UP000198775">
    <property type="component" value="Unassembled WGS sequence"/>
</dbReference>
<evidence type="ECO:0000256" key="2">
    <source>
        <dbReference type="ARBA" id="ARBA00022603"/>
    </source>
</evidence>